<reference key="1">
    <citation type="submission" date="2017-08" db="EMBL/GenBank/DDBJ databases">
        <title>A dynamic microbial community with high functional redundancy inhabits the cold, oxic subseafloor aquifer.</title>
        <authorList>
            <person name="Tully B.J."/>
            <person name="Wheat C.G."/>
            <person name="Glazer B.T."/>
            <person name="Huber J.A."/>
        </authorList>
    </citation>
    <scope>NUCLEOTIDE SEQUENCE [LARGE SCALE GENOMIC DNA]</scope>
</reference>
<proteinExistence type="predicted"/>
<reference evidence="1" key="2">
    <citation type="journal article" date="2018" name="ISME J.">
        <title>A dynamic microbial community with high functional redundancy inhabits the cold, oxic subseafloor aquifer.</title>
        <authorList>
            <person name="Tully B.J."/>
            <person name="Wheat C.G."/>
            <person name="Glazer B.T."/>
            <person name="Huber J.A."/>
        </authorList>
    </citation>
    <scope>NUCLEOTIDE SEQUENCE</scope>
    <source>
        <strain evidence="1">NORP83</strain>
    </source>
</reference>
<gene>
    <name evidence="1" type="ORF">COB13_14925</name>
</gene>
<evidence type="ECO:0000313" key="1">
    <source>
        <dbReference type="EMBL" id="PCI97853.1"/>
    </source>
</evidence>
<sequence>MLCYTNFIATKRGLAKGLSSSDPTYNALPGYLFSHLGPALQMLLDAAVESKSIRDEFLANELLIAIAALGRAEHDEHSVQLKKTVGLLVDGLRFIQHKLSGQFNKFSDYA</sequence>
<dbReference type="EMBL" id="NVUS01000026">
    <property type="protein sequence ID" value="PCI97853.1"/>
    <property type="molecule type" value="Genomic_DNA"/>
</dbReference>
<organism evidence="1">
    <name type="scientific">OCS116 cluster bacterium</name>
    <dbReference type="NCBI Taxonomy" id="2030921"/>
    <lineage>
        <taxon>Bacteria</taxon>
        <taxon>Pseudomonadati</taxon>
        <taxon>Pseudomonadota</taxon>
        <taxon>Alphaproteobacteria</taxon>
        <taxon>OCS116 cluster</taxon>
    </lineage>
</organism>
<dbReference type="AlphaFoldDB" id="A0A2A4YSU3"/>
<name>A0A2A4YSU3_9PROT</name>
<dbReference type="Gene3D" id="1.10.357.10">
    <property type="entry name" value="Tetracycline Repressor, domain 2"/>
    <property type="match status" value="1"/>
</dbReference>
<accession>A0A2A4YSU3</accession>
<comment type="caution">
    <text evidence="1">The sequence shown here is derived from an EMBL/GenBank/DDBJ whole genome shotgun (WGS) entry which is preliminary data.</text>
</comment>
<protein>
    <submittedName>
        <fullName evidence="1">Uncharacterized protein</fullName>
    </submittedName>
</protein>